<name>A0A7J0E986_9ERIC</name>
<feature type="region of interest" description="Disordered" evidence="1">
    <location>
        <begin position="1"/>
        <end position="45"/>
    </location>
</feature>
<organism evidence="2 3">
    <name type="scientific">Actinidia rufa</name>
    <dbReference type="NCBI Taxonomy" id="165716"/>
    <lineage>
        <taxon>Eukaryota</taxon>
        <taxon>Viridiplantae</taxon>
        <taxon>Streptophyta</taxon>
        <taxon>Embryophyta</taxon>
        <taxon>Tracheophyta</taxon>
        <taxon>Spermatophyta</taxon>
        <taxon>Magnoliopsida</taxon>
        <taxon>eudicotyledons</taxon>
        <taxon>Gunneridae</taxon>
        <taxon>Pentapetalae</taxon>
        <taxon>asterids</taxon>
        <taxon>Ericales</taxon>
        <taxon>Actinidiaceae</taxon>
        <taxon>Actinidia</taxon>
    </lineage>
</organism>
<keyword evidence="2" id="KW-0472">Membrane</keyword>
<reference evidence="2 3" key="1">
    <citation type="submission" date="2019-07" db="EMBL/GenBank/DDBJ databases">
        <title>De Novo Assembly of kiwifruit Actinidia rufa.</title>
        <authorList>
            <person name="Sugita-Konishi S."/>
            <person name="Sato K."/>
            <person name="Mori E."/>
            <person name="Abe Y."/>
            <person name="Kisaki G."/>
            <person name="Hamano K."/>
            <person name="Suezawa K."/>
            <person name="Otani M."/>
            <person name="Fukuda T."/>
            <person name="Manabe T."/>
            <person name="Gomi K."/>
            <person name="Tabuchi M."/>
            <person name="Akimitsu K."/>
            <person name="Kataoka I."/>
        </authorList>
    </citation>
    <scope>NUCLEOTIDE SEQUENCE [LARGE SCALE GENOMIC DNA]</scope>
    <source>
        <strain evidence="3">cv. Fuchu</strain>
    </source>
</reference>
<comment type="caution">
    <text evidence="2">The sequence shown here is derived from an EMBL/GenBank/DDBJ whole genome shotgun (WGS) entry which is preliminary data.</text>
</comment>
<dbReference type="EMBL" id="BJWL01000002">
    <property type="protein sequence ID" value="GFY82726.1"/>
    <property type="molecule type" value="Genomic_DNA"/>
</dbReference>
<sequence length="159" mass="17311">MNGDEDFGPDRRIGFETDDEKSQAGLFDGDDTDSGGTLPPSRSAAVYNNIDNTTWPSSYRESMDMYTSATPPLVCFLNNSFLTSALKRPRACVPDDSFQINEPFISTPTLDKDEVPISYLPAEKLYAASHQSRAACASQLACSASAMAAIRHFQTSILP</sequence>
<evidence type="ECO:0000313" key="3">
    <source>
        <dbReference type="Proteomes" id="UP000585474"/>
    </source>
</evidence>
<keyword evidence="3" id="KW-1185">Reference proteome</keyword>
<accession>A0A7J0E986</accession>
<protein>
    <submittedName>
        <fullName evidence="2">Transmembrane amino acid transporter family protein</fullName>
    </submittedName>
</protein>
<gene>
    <name evidence="2" type="ORF">Acr_02g0009660</name>
</gene>
<dbReference type="Proteomes" id="UP000585474">
    <property type="component" value="Unassembled WGS sequence"/>
</dbReference>
<keyword evidence="2" id="KW-0812">Transmembrane</keyword>
<evidence type="ECO:0000256" key="1">
    <source>
        <dbReference type="SAM" id="MobiDB-lite"/>
    </source>
</evidence>
<dbReference type="AlphaFoldDB" id="A0A7J0E986"/>
<evidence type="ECO:0000313" key="2">
    <source>
        <dbReference type="EMBL" id="GFY82726.1"/>
    </source>
</evidence>
<proteinExistence type="predicted"/>